<evidence type="ECO:0000313" key="2">
    <source>
        <dbReference type="EMBL" id="GFE48973.1"/>
    </source>
</evidence>
<dbReference type="AlphaFoldDB" id="A0A640VL05"/>
<accession>A0A640VL05</accession>
<dbReference type="RefSeq" id="WP_159974819.1">
    <property type="nucleotide sequence ID" value="NZ_BLIV01000001.1"/>
</dbReference>
<dbReference type="PANTHER" id="PTHR46211:SF1">
    <property type="entry name" value="GLYCEROPHOSPHODIESTER PHOSPHODIESTERASE, CYTOPLASMIC"/>
    <property type="match status" value="1"/>
</dbReference>
<dbReference type="Pfam" id="PF03009">
    <property type="entry name" value="GDPD"/>
    <property type="match status" value="1"/>
</dbReference>
<dbReference type="Proteomes" id="UP000436522">
    <property type="component" value="Unassembled WGS sequence"/>
</dbReference>
<name>A0A640VL05_9RHOB</name>
<feature type="domain" description="GP-PDE" evidence="1">
    <location>
        <begin position="11"/>
        <end position="256"/>
    </location>
</feature>
<dbReference type="PANTHER" id="PTHR46211">
    <property type="entry name" value="GLYCEROPHOSPHORYL DIESTER PHOSPHODIESTERASE"/>
    <property type="match status" value="1"/>
</dbReference>
<dbReference type="InterPro" id="IPR030395">
    <property type="entry name" value="GP_PDE_dom"/>
</dbReference>
<dbReference type="OrthoDB" id="384721at2"/>
<dbReference type="InterPro" id="IPR017946">
    <property type="entry name" value="PLC-like_Pdiesterase_TIM-brl"/>
</dbReference>
<comment type="caution">
    <text evidence="2">The sequence shown here is derived from an EMBL/GenBank/DDBJ whole genome shotgun (WGS) entry which is preliminary data.</text>
</comment>
<dbReference type="Gene3D" id="3.20.20.190">
    <property type="entry name" value="Phosphatidylinositol (PI) phosphodiesterase"/>
    <property type="match status" value="1"/>
</dbReference>
<dbReference type="PROSITE" id="PS51704">
    <property type="entry name" value="GP_PDE"/>
    <property type="match status" value="1"/>
</dbReference>
<gene>
    <name evidence="2" type="ORF">So717_07260</name>
</gene>
<keyword evidence="3" id="KW-1185">Reference proteome</keyword>
<dbReference type="GO" id="GO:0008081">
    <property type="term" value="F:phosphoric diester hydrolase activity"/>
    <property type="evidence" value="ECO:0007669"/>
    <property type="project" value="InterPro"/>
</dbReference>
<evidence type="ECO:0000313" key="3">
    <source>
        <dbReference type="Proteomes" id="UP000436522"/>
    </source>
</evidence>
<sequence length="256" mass="27454">MKVALPEAFLHRPLAHRALHDVARGRPENSRAAVQAAIDAGYGIEIDVQMSADAQAMVFHDDALDRLAEAAGPVRAVSARNLGQIALKGGEEGIPDLPDILSLVAGQVPLLIEIKDQDGALGPDVGPLENAVATALVRYPGPVAVMSFNPHTVMRMAELCPAVPRGLVTDPFGARDWPAVPEARRAELRAIPDYDRAACSFVSHNWRDLGNPRVAALKDEGADILCWTVKSPADETEARKIARNITFEQYLAPLAA</sequence>
<evidence type="ECO:0000259" key="1">
    <source>
        <dbReference type="PROSITE" id="PS51704"/>
    </source>
</evidence>
<organism evidence="2 3">
    <name type="scientific">Roseobacter cerasinus</name>
    <dbReference type="NCBI Taxonomy" id="2602289"/>
    <lineage>
        <taxon>Bacteria</taxon>
        <taxon>Pseudomonadati</taxon>
        <taxon>Pseudomonadota</taxon>
        <taxon>Alphaproteobacteria</taxon>
        <taxon>Rhodobacterales</taxon>
        <taxon>Roseobacteraceae</taxon>
        <taxon>Roseobacter</taxon>
    </lineage>
</organism>
<protein>
    <submittedName>
        <fullName evidence="2">Phosphodiesterase</fullName>
    </submittedName>
</protein>
<dbReference type="EMBL" id="BLIV01000001">
    <property type="protein sequence ID" value="GFE48973.1"/>
    <property type="molecule type" value="Genomic_DNA"/>
</dbReference>
<dbReference type="GO" id="GO:0006629">
    <property type="term" value="P:lipid metabolic process"/>
    <property type="evidence" value="ECO:0007669"/>
    <property type="project" value="InterPro"/>
</dbReference>
<proteinExistence type="predicted"/>
<dbReference type="SUPFAM" id="SSF51695">
    <property type="entry name" value="PLC-like phosphodiesterases"/>
    <property type="match status" value="1"/>
</dbReference>
<reference evidence="2 3" key="1">
    <citation type="submission" date="2019-12" db="EMBL/GenBank/DDBJ databases">
        <title>Roseobacter cerasinus sp. nov., isolated from seawater around aquaculture.</title>
        <authorList>
            <person name="Muramatsu S."/>
            <person name="Takabe Y."/>
            <person name="Mori K."/>
            <person name="Takaichi S."/>
            <person name="Hanada S."/>
        </authorList>
    </citation>
    <scope>NUCLEOTIDE SEQUENCE [LARGE SCALE GENOMIC DNA]</scope>
    <source>
        <strain evidence="2 3">AI77</strain>
    </source>
</reference>